<dbReference type="PANTHER" id="PTHR21562:SF5">
    <property type="entry name" value="PECTIN ACETYLESTERASE 12"/>
    <property type="match status" value="1"/>
</dbReference>
<keyword evidence="5" id="KW-0961">Cell wall biogenesis/degradation</keyword>
<dbReference type="Pfam" id="PF03283">
    <property type="entry name" value="PAE"/>
    <property type="match status" value="1"/>
</dbReference>
<evidence type="ECO:0000313" key="7">
    <source>
        <dbReference type="EMBL" id="JAT47956.1"/>
    </source>
</evidence>
<feature type="transmembrane region" description="Helical" evidence="6">
    <location>
        <begin position="54"/>
        <end position="74"/>
    </location>
</feature>
<dbReference type="EC" id="3.1.1.-" evidence="5"/>
<dbReference type="GO" id="GO:0071555">
    <property type="term" value="P:cell wall organization"/>
    <property type="evidence" value="ECO:0007669"/>
    <property type="project" value="UniProtKB-KW"/>
</dbReference>
<organism evidence="7">
    <name type="scientific">Anthurium amnicola</name>
    <dbReference type="NCBI Taxonomy" id="1678845"/>
    <lineage>
        <taxon>Eukaryota</taxon>
        <taxon>Viridiplantae</taxon>
        <taxon>Streptophyta</taxon>
        <taxon>Embryophyta</taxon>
        <taxon>Tracheophyta</taxon>
        <taxon>Spermatophyta</taxon>
        <taxon>Magnoliopsida</taxon>
        <taxon>Liliopsida</taxon>
        <taxon>Araceae</taxon>
        <taxon>Pothoideae</taxon>
        <taxon>Potheae</taxon>
        <taxon>Anthurium</taxon>
    </lineage>
</organism>
<dbReference type="AlphaFoldDB" id="A0A1D1XZZ1"/>
<evidence type="ECO:0000256" key="1">
    <source>
        <dbReference type="ARBA" id="ARBA00003534"/>
    </source>
</evidence>
<keyword evidence="6" id="KW-0472">Membrane</keyword>
<proteinExistence type="inferred from homology"/>
<comment type="similarity">
    <text evidence="3 5">Belongs to the pectinacetylesterase family.</text>
</comment>
<name>A0A1D1XZZ1_9ARAE</name>
<sequence length="270" mass="29286">MPDFLTHPHPSSLLHLLFLTAASPSCFVCGSVVRVVPPWTYHRERGQLRAMYRLWLPCVVGLVFGMWVGGIQGWKRSVELPDVMGGQGSNGSLLVGLTLIRSAAAKGAVCLDGSLPGYHLHIGHGTGKHSWLVALEGGGMCNDTSSCVARATTKFGSSKYMARAIAFTGILSGRPEENPDFYNWNRVKVRYCDGASFSGEGYDKAHGLFFRGQRIWSAVVQELMSRGMRHADQALLSGCSAGGWAAIVHCDEFRAWFSSSTRVKCLSDAG</sequence>
<comment type="subcellular location">
    <subcellularLocation>
        <location evidence="2 5">Secreted</location>
        <location evidence="2 5">Cell wall</location>
    </subcellularLocation>
</comment>
<evidence type="ECO:0000256" key="5">
    <source>
        <dbReference type="RuleBase" id="RU363114"/>
    </source>
</evidence>
<feature type="non-terminal residue" evidence="7">
    <location>
        <position position="270"/>
    </location>
</feature>
<gene>
    <name evidence="7" type="primary">NOTUM_1</name>
    <name evidence="7" type="ORF">g.101174</name>
</gene>
<dbReference type="InterPro" id="IPR004963">
    <property type="entry name" value="PAE/NOTUM"/>
</dbReference>
<keyword evidence="5" id="KW-0964">Secreted</keyword>
<evidence type="ECO:0000256" key="3">
    <source>
        <dbReference type="ARBA" id="ARBA00005784"/>
    </source>
</evidence>
<dbReference type="GO" id="GO:0009505">
    <property type="term" value="C:plant-type cell wall"/>
    <property type="evidence" value="ECO:0007669"/>
    <property type="project" value="TreeGrafter"/>
</dbReference>
<comment type="function">
    <text evidence="1 5">Hydrolyzes acetyl esters in homogalacturonan regions of pectin. In type I primary cell wall, galacturonic acid residues of pectin can be acetylated at the O-2 and O-3 positions. Decreasing the degree of acetylation of pectin gels in vitro alters their physical properties.</text>
</comment>
<accession>A0A1D1XZZ1</accession>
<evidence type="ECO:0000256" key="4">
    <source>
        <dbReference type="ARBA" id="ARBA00022512"/>
    </source>
</evidence>
<keyword evidence="6" id="KW-0812">Transmembrane</keyword>
<reference evidence="7" key="1">
    <citation type="submission" date="2015-07" db="EMBL/GenBank/DDBJ databases">
        <title>Transcriptome Assembly of Anthurium amnicola.</title>
        <authorList>
            <person name="Suzuki J."/>
        </authorList>
    </citation>
    <scope>NUCLEOTIDE SEQUENCE</scope>
</reference>
<keyword evidence="6" id="KW-1133">Transmembrane helix</keyword>
<evidence type="ECO:0000256" key="2">
    <source>
        <dbReference type="ARBA" id="ARBA00004191"/>
    </source>
</evidence>
<dbReference type="EMBL" id="GDJX01019980">
    <property type="protein sequence ID" value="JAT47956.1"/>
    <property type="molecule type" value="Transcribed_RNA"/>
</dbReference>
<protein>
    <recommendedName>
        <fullName evidence="5">Pectin acetylesterase</fullName>
        <ecNumber evidence="5">3.1.1.-</ecNumber>
    </recommendedName>
</protein>
<keyword evidence="5" id="KW-0378">Hydrolase</keyword>
<keyword evidence="4 5" id="KW-0134">Cell wall</keyword>
<dbReference type="PANTHER" id="PTHR21562">
    <property type="entry name" value="NOTUM-RELATED"/>
    <property type="match status" value="1"/>
</dbReference>
<feature type="transmembrane region" description="Helical" evidence="6">
    <location>
        <begin position="12"/>
        <end position="33"/>
    </location>
</feature>
<evidence type="ECO:0000256" key="6">
    <source>
        <dbReference type="SAM" id="Phobius"/>
    </source>
</evidence>
<dbReference type="GO" id="GO:0052793">
    <property type="term" value="F:pectin acetylesterase activity"/>
    <property type="evidence" value="ECO:0007669"/>
    <property type="project" value="TreeGrafter"/>
</dbReference>